<keyword evidence="2" id="KW-1185">Reference proteome</keyword>
<protein>
    <submittedName>
        <fullName evidence="1">Uncharacterized protein</fullName>
    </submittedName>
</protein>
<evidence type="ECO:0000313" key="1">
    <source>
        <dbReference type="EMBL" id="KAF2183158.1"/>
    </source>
</evidence>
<name>A0A6A6DY75_9PEZI</name>
<reference evidence="1" key="1">
    <citation type="journal article" date="2020" name="Stud. Mycol.">
        <title>101 Dothideomycetes genomes: a test case for predicting lifestyles and emergence of pathogens.</title>
        <authorList>
            <person name="Haridas S."/>
            <person name="Albert R."/>
            <person name="Binder M."/>
            <person name="Bloem J."/>
            <person name="Labutti K."/>
            <person name="Salamov A."/>
            <person name="Andreopoulos B."/>
            <person name="Baker S."/>
            <person name="Barry K."/>
            <person name="Bills G."/>
            <person name="Bluhm B."/>
            <person name="Cannon C."/>
            <person name="Castanera R."/>
            <person name="Culley D."/>
            <person name="Daum C."/>
            <person name="Ezra D."/>
            <person name="Gonzalez J."/>
            <person name="Henrissat B."/>
            <person name="Kuo A."/>
            <person name="Liang C."/>
            <person name="Lipzen A."/>
            <person name="Lutzoni F."/>
            <person name="Magnuson J."/>
            <person name="Mondo S."/>
            <person name="Nolan M."/>
            <person name="Ohm R."/>
            <person name="Pangilinan J."/>
            <person name="Park H.-J."/>
            <person name="Ramirez L."/>
            <person name="Alfaro M."/>
            <person name="Sun H."/>
            <person name="Tritt A."/>
            <person name="Yoshinaga Y."/>
            <person name="Zwiers L.-H."/>
            <person name="Turgeon B."/>
            <person name="Goodwin S."/>
            <person name="Spatafora J."/>
            <person name="Crous P."/>
            <person name="Grigoriev I."/>
        </authorList>
    </citation>
    <scope>NUCLEOTIDE SEQUENCE</scope>
    <source>
        <strain evidence="1">CBS 207.26</strain>
    </source>
</reference>
<organism evidence="1 2">
    <name type="scientific">Zopfia rhizophila CBS 207.26</name>
    <dbReference type="NCBI Taxonomy" id="1314779"/>
    <lineage>
        <taxon>Eukaryota</taxon>
        <taxon>Fungi</taxon>
        <taxon>Dikarya</taxon>
        <taxon>Ascomycota</taxon>
        <taxon>Pezizomycotina</taxon>
        <taxon>Dothideomycetes</taxon>
        <taxon>Dothideomycetes incertae sedis</taxon>
        <taxon>Zopfiaceae</taxon>
        <taxon>Zopfia</taxon>
    </lineage>
</organism>
<sequence length="62" mass="6635">MRTHFVPAGICPATGTFDATSPPPSLVGACWSLSRNMRRAHALGLPKQKSSVVLGSRIVWCI</sequence>
<proteinExistence type="predicted"/>
<gene>
    <name evidence="1" type="ORF">K469DRAFT_214443</name>
</gene>
<dbReference type="AlphaFoldDB" id="A0A6A6DY75"/>
<accession>A0A6A6DY75</accession>
<dbReference type="Proteomes" id="UP000800200">
    <property type="component" value="Unassembled WGS sequence"/>
</dbReference>
<evidence type="ECO:0000313" key="2">
    <source>
        <dbReference type="Proteomes" id="UP000800200"/>
    </source>
</evidence>
<dbReference type="EMBL" id="ML994644">
    <property type="protein sequence ID" value="KAF2183158.1"/>
    <property type="molecule type" value="Genomic_DNA"/>
</dbReference>
<dbReference type="PROSITE" id="PS51257">
    <property type="entry name" value="PROKAR_LIPOPROTEIN"/>
    <property type="match status" value="1"/>
</dbReference>